<evidence type="ECO:0000259" key="6">
    <source>
        <dbReference type="PROSITE" id="PS50865"/>
    </source>
</evidence>
<evidence type="ECO:0000256" key="3">
    <source>
        <dbReference type="ARBA" id="ARBA00022833"/>
    </source>
</evidence>
<keyword evidence="1" id="KW-0479">Metal-binding</keyword>
<dbReference type="AlphaFoldDB" id="K0T6A9"/>
<dbReference type="OrthoDB" id="442451at2759"/>
<dbReference type="SUPFAM" id="SSF144232">
    <property type="entry name" value="HIT/MYND zinc finger-like"/>
    <property type="match status" value="1"/>
</dbReference>
<dbReference type="eggNOG" id="KOG1550">
    <property type="taxonomic scope" value="Eukaryota"/>
</dbReference>
<dbReference type="Gene3D" id="1.25.40.10">
    <property type="entry name" value="Tetratricopeptide repeat domain"/>
    <property type="match status" value="1"/>
</dbReference>
<dbReference type="EMBL" id="AGNL01003796">
    <property type="protein sequence ID" value="EJK74313.1"/>
    <property type="molecule type" value="Genomic_DNA"/>
</dbReference>
<evidence type="ECO:0000256" key="2">
    <source>
        <dbReference type="ARBA" id="ARBA00022771"/>
    </source>
</evidence>
<organism evidence="7 8">
    <name type="scientific">Thalassiosira oceanica</name>
    <name type="common">Marine diatom</name>
    <dbReference type="NCBI Taxonomy" id="159749"/>
    <lineage>
        <taxon>Eukaryota</taxon>
        <taxon>Sar</taxon>
        <taxon>Stramenopiles</taxon>
        <taxon>Ochrophyta</taxon>
        <taxon>Bacillariophyta</taxon>
        <taxon>Coscinodiscophyceae</taxon>
        <taxon>Thalassiosirophycidae</taxon>
        <taxon>Thalassiosirales</taxon>
        <taxon>Thalassiosiraceae</taxon>
        <taxon>Thalassiosira</taxon>
    </lineage>
</organism>
<comment type="similarity">
    <text evidence="4">Belongs to the sel-1 family.</text>
</comment>
<comment type="caution">
    <text evidence="7">The sequence shown here is derived from an EMBL/GenBank/DDBJ whole genome shotgun (WGS) entry which is preliminary data.</text>
</comment>
<sequence>MNCVPVKGDGIEACANCGKLGGDTVKLKDCKACRLVKYCGVDCQRAHRKHHKKACKQRAAELEDERLYSQGHERPEGDFCPICTLPIPLPTSKHSDFWVCCMKRVCHGCVVAAQQRGMFDCPFCRTPMQEDNESSLAMVQKRVDAKDPVAMLFLGDKYYFENLGLEKDVQRAIELWTEAAKLGLSYAHHKLGNCYFDGEGVAEDHAKAVQHWKKAAMLGNIDSRNSLGVYEVENGNYGRAVRHYLIAAKMGESVSLNNIREMFVGGIATKEHYAEALKGYWDSVEEMKSQERDEAKALVSRVRHNDHAI</sequence>
<dbReference type="InterPro" id="IPR006597">
    <property type="entry name" value="Sel1-like"/>
</dbReference>
<reference evidence="7 8" key="1">
    <citation type="journal article" date="2012" name="Genome Biol.">
        <title>Genome and low-iron response of an oceanic diatom adapted to chronic iron limitation.</title>
        <authorList>
            <person name="Lommer M."/>
            <person name="Specht M."/>
            <person name="Roy A.S."/>
            <person name="Kraemer L."/>
            <person name="Andreson R."/>
            <person name="Gutowska M.A."/>
            <person name="Wolf J."/>
            <person name="Bergner S.V."/>
            <person name="Schilhabel M.B."/>
            <person name="Klostermeier U.C."/>
            <person name="Beiko R.G."/>
            <person name="Rosenstiel P."/>
            <person name="Hippler M."/>
            <person name="Laroche J."/>
        </authorList>
    </citation>
    <scope>NUCLEOTIDE SEQUENCE [LARGE SCALE GENOMIC DNA]</scope>
    <source>
        <strain evidence="7 8">CCMP1005</strain>
    </source>
</reference>
<evidence type="ECO:0000313" key="8">
    <source>
        <dbReference type="Proteomes" id="UP000266841"/>
    </source>
</evidence>
<name>K0T6A9_THAOC</name>
<dbReference type="SMART" id="SM00671">
    <property type="entry name" value="SEL1"/>
    <property type="match status" value="3"/>
</dbReference>
<keyword evidence="2 5" id="KW-0863">Zinc-finger</keyword>
<evidence type="ECO:0000256" key="1">
    <source>
        <dbReference type="ARBA" id="ARBA00022723"/>
    </source>
</evidence>
<dbReference type="PROSITE" id="PS01360">
    <property type="entry name" value="ZF_MYND_1"/>
    <property type="match status" value="1"/>
</dbReference>
<dbReference type="InterPro" id="IPR011990">
    <property type="entry name" value="TPR-like_helical_dom_sf"/>
</dbReference>
<dbReference type="GO" id="GO:0008270">
    <property type="term" value="F:zinc ion binding"/>
    <property type="evidence" value="ECO:0007669"/>
    <property type="project" value="UniProtKB-KW"/>
</dbReference>
<dbReference type="SUPFAM" id="SSF57850">
    <property type="entry name" value="RING/U-box"/>
    <property type="match status" value="1"/>
</dbReference>
<evidence type="ECO:0000313" key="7">
    <source>
        <dbReference type="EMBL" id="EJK74313.1"/>
    </source>
</evidence>
<dbReference type="PROSITE" id="PS50865">
    <property type="entry name" value="ZF_MYND_2"/>
    <property type="match status" value="1"/>
</dbReference>
<keyword evidence="8" id="KW-1185">Reference proteome</keyword>
<dbReference type="PANTHER" id="PTHR11102:SF160">
    <property type="entry name" value="ERAD-ASSOCIATED E3 UBIQUITIN-PROTEIN LIGASE COMPONENT HRD3"/>
    <property type="match status" value="1"/>
</dbReference>
<dbReference type="PANTHER" id="PTHR11102">
    <property type="entry name" value="SEL-1-LIKE PROTEIN"/>
    <property type="match status" value="1"/>
</dbReference>
<accession>K0T6A9</accession>
<keyword evidence="3" id="KW-0862">Zinc</keyword>
<dbReference type="SUPFAM" id="SSF81901">
    <property type="entry name" value="HCP-like"/>
    <property type="match status" value="1"/>
</dbReference>
<evidence type="ECO:0000256" key="4">
    <source>
        <dbReference type="ARBA" id="ARBA00038101"/>
    </source>
</evidence>
<dbReference type="Gene3D" id="6.10.140.2220">
    <property type="match status" value="1"/>
</dbReference>
<gene>
    <name evidence="7" type="ORF">THAOC_04019</name>
</gene>
<dbReference type="InterPro" id="IPR050767">
    <property type="entry name" value="Sel1_AlgK"/>
</dbReference>
<dbReference type="Pfam" id="PF01753">
    <property type="entry name" value="zf-MYND"/>
    <property type="match status" value="1"/>
</dbReference>
<dbReference type="Pfam" id="PF08238">
    <property type="entry name" value="Sel1"/>
    <property type="match status" value="3"/>
</dbReference>
<evidence type="ECO:0000256" key="5">
    <source>
        <dbReference type="PROSITE-ProRule" id="PRU00134"/>
    </source>
</evidence>
<dbReference type="InterPro" id="IPR002893">
    <property type="entry name" value="Znf_MYND"/>
</dbReference>
<protein>
    <recommendedName>
        <fullName evidence="6">MYND-type domain-containing protein</fullName>
    </recommendedName>
</protein>
<proteinExistence type="inferred from homology"/>
<dbReference type="Proteomes" id="UP000266841">
    <property type="component" value="Unassembled WGS sequence"/>
</dbReference>
<feature type="domain" description="MYND-type" evidence="6">
    <location>
        <begin position="14"/>
        <end position="55"/>
    </location>
</feature>